<organism evidence="1 2">
    <name type="scientific">Microcoleus anatoxicus PTRS2</name>
    <dbReference type="NCBI Taxonomy" id="2705321"/>
    <lineage>
        <taxon>Bacteria</taxon>
        <taxon>Bacillati</taxon>
        <taxon>Cyanobacteriota</taxon>
        <taxon>Cyanophyceae</taxon>
        <taxon>Oscillatoriophycideae</taxon>
        <taxon>Oscillatoriales</taxon>
        <taxon>Microcoleaceae</taxon>
        <taxon>Microcoleus</taxon>
        <taxon>Microcoleus anatoxicus</taxon>
    </lineage>
</organism>
<gene>
    <name evidence="1" type="ORF">WMG39_10750</name>
</gene>
<accession>A0ABU8YLV2</accession>
<comment type="caution">
    <text evidence="1">The sequence shown here is derived from an EMBL/GenBank/DDBJ whole genome shotgun (WGS) entry which is preliminary data.</text>
</comment>
<keyword evidence="2" id="KW-1185">Reference proteome</keyword>
<sequence length="57" mass="6414">MSAGTSPRWLVLQFQDLGHTTTDWVMVRQCGRRNDRAYRHGGIAATFTPYMGAGRKS</sequence>
<name>A0ABU8YLV2_9CYAN</name>
<evidence type="ECO:0000313" key="1">
    <source>
        <dbReference type="EMBL" id="MEK0185339.1"/>
    </source>
</evidence>
<dbReference type="RefSeq" id="WP_340520118.1">
    <property type="nucleotide sequence ID" value="NZ_JBBLXS010000112.1"/>
</dbReference>
<evidence type="ECO:0000313" key="2">
    <source>
        <dbReference type="Proteomes" id="UP001384579"/>
    </source>
</evidence>
<proteinExistence type="predicted"/>
<dbReference type="Proteomes" id="UP001384579">
    <property type="component" value="Unassembled WGS sequence"/>
</dbReference>
<protein>
    <submittedName>
        <fullName evidence="1">Uncharacterized protein</fullName>
    </submittedName>
</protein>
<reference evidence="1 2" key="1">
    <citation type="journal article" date="2020" name="Harmful Algae">
        <title>Molecular and morphological characterization of a novel dihydroanatoxin-a producing Microcoleus species (cyanobacteria) from the Russian River, California, USA.</title>
        <authorList>
            <person name="Conklin K.Y."/>
            <person name="Stancheva R."/>
            <person name="Otten T.G."/>
            <person name="Fadness R."/>
            <person name="Boyer G.L."/>
            <person name="Read B."/>
            <person name="Zhang X."/>
            <person name="Sheath R.G."/>
        </authorList>
    </citation>
    <scope>NUCLEOTIDE SEQUENCE [LARGE SCALE GENOMIC DNA]</scope>
    <source>
        <strain evidence="1 2">PTRS2</strain>
    </source>
</reference>
<dbReference type="EMBL" id="JBBLXS010000112">
    <property type="protein sequence ID" value="MEK0185339.1"/>
    <property type="molecule type" value="Genomic_DNA"/>
</dbReference>